<dbReference type="RefSeq" id="WP_357401176.1">
    <property type="nucleotide sequence ID" value="NZ_JBEYCD010000002.1"/>
</dbReference>
<evidence type="ECO:0000256" key="1">
    <source>
        <dbReference type="ARBA" id="ARBA00003907"/>
    </source>
</evidence>
<evidence type="ECO:0000256" key="5">
    <source>
        <dbReference type="ARBA" id="ARBA00022691"/>
    </source>
</evidence>
<protein>
    <recommendedName>
        <fullName evidence="6">S-adenosyl-L-methionine-dependent methyltransferase</fullName>
        <ecNumber evidence="6">2.1.1.-</ecNumber>
    </recommendedName>
</protein>
<dbReference type="PANTHER" id="PTHR43619">
    <property type="entry name" value="S-ADENOSYL-L-METHIONINE-DEPENDENT METHYLTRANSFERASE YKTD-RELATED"/>
    <property type="match status" value="1"/>
</dbReference>
<dbReference type="Gene3D" id="3.40.50.150">
    <property type="entry name" value="Vaccinia Virus protein VP39"/>
    <property type="match status" value="1"/>
</dbReference>
<keyword evidence="3 6" id="KW-0489">Methyltransferase</keyword>
<organism evidence="7 8">
    <name type="scientific">Nocardia xishanensis</name>
    <dbReference type="NCBI Taxonomy" id="238964"/>
    <lineage>
        <taxon>Bacteria</taxon>
        <taxon>Bacillati</taxon>
        <taxon>Actinomycetota</taxon>
        <taxon>Actinomycetes</taxon>
        <taxon>Mycobacteriales</taxon>
        <taxon>Nocardiaceae</taxon>
        <taxon>Nocardia</taxon>
    </lineage>
</organism>
<dbReference type="Pfam" id="PF04072">
    <property type="entry name" value="LCM"/>
    <property type="match status" value="1"/>
</dbReference>
<comment type="similarity">
    <text evidence="2 6">Belongs to the UPF0677 family.</text>
</comment>
<dbReference type="InterPro" id="IPR011610">
    <property type="entry name" value="SAM_mthyl_Trfase_ML2640-like"/>
</dbReference>
<proteinExistence type="inferred from homology"/>
<dbReference type="SUPFAM" id="SSF53335">
    <property type="entry name" value="S-adenosyl-L-methionine-dependent methyltransferases"/>
    <property type="match status" value="1"/>
</dbReference>
<keyword evidence="8" id="KW-1185">Reference proteome</keyword>
<sequence length="286" mass="32069">MTSPSIGHVSDTARWVAVYRALESARPDALFHDELASVLVGPQGRTPGQSGMLPRGARNHWPTVVRTRLIDDLVLDSLRQGCDRVINLAAGLDTRPYRLDIPAETIWYEADLPELMTYKDARLADQRARCQRVARSVDVTDEVALAEFLAEAGEGARAVLVITEGLLPYLAASQVRMLSNVLRRPEVRWWAQDHWSPAMLRLVNLTMGRELGSARWTFASSLSFYQGWSVEAAHSTFRAAARWKRSPLALRGWALLPDTERGPKLDRSRLWCGAVRLTQREREGSA</sequence>
<dbReference type="GO" id="GO:0008168">
    <property type="term" value="F:methyltransferase activity"/>
    <property type="evidence" value="ECO:0007669"/>
    <property type="project" value="UniProtKB-KW"/>
</dbReference>
<reference evidence="7 8" key="1">
    <citation type="submission" date="2024-10" db="EMBL/GenBank/DDBJ databases">
        <title>The Natural Products Discovery Center: Release of the First 8490 Sequenced Strains for Exploring Actinobacteria Biosynthetic Diversity.</title>
        <authorList>
            <person name="Kalkreuter E."/>
            <person name="Kautsar S.A."/>
            <person name="Yang D."/>
            <person name="Bader C.D."/>
            <person name="Teijaro C.N."/>
            <person name="Fluegel L."/>
            <person name="Davis C.M."/>
            <person name="Simpson J.R."/>
            <person name="Lauterbach L."/>
            <person name="Steele A.D."/>
            <person name="Gui C."/>
            <person name="Meng S."/>
            <person name="Li G."/>
            <person name="Viehrig K."/>
            <person name="Ye F."/>
            <person name="Su P."/>
            <person name="Kiefer A.F."/>
            <person name="Nichols A."/>
            <person name="Cepeda A.J."/>
            <person name="Yan W."/>
            <person name="Fan B."/>
            <person name="Jiang Y."/>
            <person name="Adhikari A."/>
            <person name="Zheng C.-J."/>
            <person name="Schuster L."/>
            <person name="Cowan T.M."/>
            <person name="Smanski M.J."/>
            <person name="Chevrette M.G."/>
            <person name="De Carvalho L.P.S."/>
            <person name="Shen B."/>
        </authorList>
    </citation>
    <scope>NUCLEOTIDE SEQUENCE [LARGE SCALE GENOMIC DNA]</scope>
    <source>
        <strain evidence="7 8">NPDC019275</strain>
    </source>
</reference>
<evidence type="ECO:0000313" key="8">
    <source>
        <dbReference type="Proteomes" id="UP001611415"/>
    </source>
</evidence>
<dbReference type="EMBL" id="JBIRYO010000006">
    <property type="protein sequence ID" value="MFI2474177.1"/>
    <property type="molecule type" value="Genomic_DNA"/>
</dbReference>
<evidence type="ECO:0000256" key="6">
    <source>
        <dbReference type="RuleBase" id="RU362030"/>
    </source>
</evidence>
<gene>
    <name evidence="7" type="ORF">ACH49W_12445</name>
</gene>
<name>A0ABW7WZD6_9NOCA</name>
<comment type="caution">
    <text evidence="7">The sequence shown here is derived from an EMBL/GenBank/DDBJ whole genome shotgun (WGS) entry which is preliminary data.</text>
</comment>
<dbReference type="EC" id="2.1.1.-" evidence="6"/>
<accession>A0ABW7WZD6</accession>
<evidence type="ECO:0000256" key="3">
    <source>
        <dbReference type="ARBA" id="ARBA00022603"/>
    </source>
</evidence>
<dbReference type="PANTHER" id="PTHR43619:SF2">
    <property type="entry name" value="S-ADENOSYL-L-METHIONINE-DEPENDENT METHYLTRANSFERASES SUPERFAMILY PROTEIN"/>
    <property type="match status" value="1"/>
</dbReference>
<comment type="function">
    <text evidence="1 6">Exhibits S-adenosyl-L-methionine-dependent methyltransferase activity.</text>
</comment>
<dbReference type="InterPro" id="IPR029063">
    <property type="entry name" value="SAM-dependent_MTases_sf"/>
</dbReference>
<evidence type="ECO:0000256" key="4">
    <source>
        <dbReference type="ARBA" id="ARBA00022679"/>
    </source>
</evidence>
<keyword evidence="5 6" id="KW-0949">S-adenosyl-L-methionine</keyword>
<evidence type="ECO:0000313" key="7">
    <source>
        <dbReference type="EMBL" id="MFI2474177.1"/>
    </source>
</evidence>
<dbReference type="NCBIfam" id="TIGR00027">
    <property type="entry name" value="mthyl_TIGR00027"/>
    <property type="match status" value="1"/>
</dbReference>
<dbReference type="Proteomes" id="UP001611415">
    <property type="component" value="Unassembled WGS sequence"/>
</dbReference>
<keyword evidence="4" id="KW-0808">Transferase</keyword>
<evidence type="ECO:0000256" key="2">
    <source>
        <dbReference type="ARBA" id="ARBA00008138"/>
    </source>
</evidence>
<dbReference type="GO" id="GO:0032259">
    <property type="term" value="P:methylation"/>
    <property type="evidence" value="ECO:0007669"/>
    <property type="project" value="UniProtKB-KW"/>
</dbReference>
<dbReference type="InterPro" id="IPR007213">
    <property type="entry name" value="Ppm1/Ppm2/Tcmp"/>
</dbReference>